<keyword evidence="12" id="KW-0576">Peroxisome</keyword>
<dbReference type="InterPro" id="IPR002068">
    <property type="entry name" value="A-crystallin/Hsp20_dom"/>
</dbReference>
<dbReference type="EMBL" id="CAJVPA010000181">
    <property type="protein sequence ID" value="CAG8370822.1"/>
    <property type="molecule type" value="Genomic_DNA"/>
</dbReference>
<evidence type="ECO:0000256" key="18">
    <source>
        <dbReference type="PROSITE-ProRule" id="PRU00285"/>
    </source>
</evidence>
<evidence type="ECO:0000256" key="19">
    <source>
        <dbReference type="RuleBase" id="RU003616"/>
    </source>
</evidence>
<dbReference type="Gene3D" id="2.60.40.790">
    <property type="match status" value="1"/>
</dbReference>
<evidence type="ECO:0000256" key="11">
    <source>
        <dbReference type="ARBA" id="ARBA00023098"/>
    </source>
</evidence>
<dbReference type="OrthoDB" id="14970at2759"/>
<feature type="region of interest" description="Disordered" evidence="20">
    <location>
        <begin position="58"/>
        <end position="94"/>
    </location>
</feature>
<comment type="function">
    <text evidence="1">Component of the general transcription and DNA repair factor IIH (TFIIH) core complex, which is involved in general and transcription-coupled nucleotide excision repair (NER) of damaged DNA and, when complexed to TFIIK, in RNA transcription by RNA polymerase II. In NER, TFIIH acts by opening DNA around the lesion to allow the excision of the damaged oligonucleotide and its replacement by a new DNA fragment. In transcription, TFIIH has an essential role in transcription initiation. When the pre-initiation complex (PIC) has been established, TFIIH is required for promoter opening and promoter escape. Phosphorylation of the C-terminal tail (CTD) of the largest subunit of RNA polymerase II by the kinase module TFIIK controls the initiation of transcription.</text>
</comment>
<dbReference type="SMART" id="SM01395">
    <property type="entry name" value="Tbf5"/>
    <property type="match status" value="1"/>
</dbReference>
<evidence type="ECO:0000256" key="20">
    <source>
        <dbReference type="SAM" id="MobiDB-lite"/>
    </source>
</evidence>
<feature type="compositionally biased region" description="Low complexity" evidence="20">
    <location>
        <begin position="77"/>
        <end position="87"/>
    </location>
</feature>
<evidence type="ECO:0000256" key="9">
    <source>
        <dbReference type="ARBA" id="ARBA00022990"/>
    </source>
</evidence>
<dbReference type="GO" id="GO:0000439">
    <property type="term" value="C:transcription factor TFIIH core complex"/>
    <property type="evidence" value="ECO:0007669"/>
    <property type="project" value="InterPro"/>
</dbReference>
<dbReference type="CDD" id="cd06464">
    <property type="entry name" value="ACD_sHsps-like"/>
    <property type="match status" value="1"/>
</dbReference>
<dbReference type="InterPro" id="IPR001753">
    <property type="entry name" value="Enoyl-CoA_hydra/iso"/>
</dbReference>
<dbReference type="Gene3D" id="3.90.226.10">
    <property type="entry name" value="2-enoyl-CoA Hydratase, Chain A, domain 1"/>
    <property type="match status" value="1"/>
</dbReference>
<dbReference type="SUPFAM" id="SSF49764">
    <property type="entry name" value="HSP20-like chaperones"/>
    <property type="match status" value="1"/>
</dbReference>
<dbReference type="GO" id="GO:0005739">
    <property type="term" value="C:mitochondrion"/>
    <property type="evidence" value="ECO:0007669"/>
    <property type="project" value="TreeGrafter"/>
</dbReference>
<evidence type="ECO:0000259" key="21">
    <source>
        <dbReference type="PROSITE" id="PS01031"/>
    </source>
</evidence>
<dbReference type="GO" id="GO:0006367">
    <property type="term" value="P:transcription initiation at RNA polymerase II promoter"/>
    <property type="evidence" value="ECO:0007669"/>
    <property type="project" value="InterPro"/>
</dbReference>
<dbReference type="FunFam" id="1.10.12.10:FF:000004">
    <property type="entry name" value="Delta3,5-delta2,4-dienoyl-CoA isomerase"/>
    <property type="match status" value="1"/>
</dbReference>
<keyword evidence="10" id="KW-0805">Transcription regulation</keyword>
<dbReference type="Gene3D" id="1.10.12.10">
    <property type="entry name" value="Lyase 2-enoyl-coa Hydratase, Chain A, domain 2"/>
    <property type="match status" value="1"/>
</dbReference>
<evidence type="ECO:0000313" key="22">
    <source>
        <dbReference type="EMBL" id="CAG8370822.1"/>
    </source>
</evidence>
<dbReference type="PANTHER" id="PTHR43149">
    <property type="entry name" value="ENOYL-COA HYDRATASE"/>
    <property type="match status" value="1"/>
</dbReference>
<dbReference type="GO" id="GO:0006631">
    <property type="term" value="P:fatty acid metabolic process"/>
    <property type="evidence" value="ECO:0007669"/>
    <property type="project" value="UniProtKB-KW"/>
</dbReference>
<keyword evidence="9" id="KW-0007">Acetylation</keyword>
<evidence type="ECO:0000256" key="12">
    <source>
        <dbReference type="ARBA" id="ARBA00023140"/>
    </source>
</evidence>
<evidence type="ECO:0000256" key="16">
    <source>
        <dbReference type="ARBA" id="ARBA00023242"/>
    </source>
</evidence>
<evidence type="ECO:0000256" key="13">
    <source>
        <dbReference type="ARBA" id="ARBA00023163"/>
    </source>
</evidence>
<feature type="region of interest" description="Disordered" evidence="20">
    <location>
        <begin position="266"/>
        <end position="294"/>
    </location>
</feature>
<evidence type="ECO:0000313" key="23">
    <source>
        <dbReference type="Proteomes" id="UP001152646"/>
    </source>
</evidence>
<name>A0A9W4J0Q0_9EURO</name>
<dbReference type="Proteomes" id="UP001152646">
    <property type="component" value="Unassembled WGS sequence"/>
</dbReference>
<keyword evidence="8" id="KW-0276">Fatty acid metabolism</keyword>
<dbReference type="PROSITE" id="PS01031">
    <property type="entry name" value="SHSP"/>
    <property type="match status" value="1"/>
</dbReference>
<organism evidence="22 23">
    <name type="scientific">Penicillium salamii</name>
    <dbReference type="NCBI Taxonomy" id="1612424"/>
    <lineage>
        <taxon>Eukaryota</taxon>
        <taxon>Fungi</taxon>
        <taxon>Dikarya</taxon>
        <taxon>Ascomycota</taxon>
        <taxon>Pezizomycotina</taxon>
        <taxon>Eurotiomycetes</taxon>
        <taxon>Eurotiomycetidae</taxon>
        <taxon>Eurotiales</taxon>
        <taxon>Aspergillaceae</taxon>
        <taxon>Penicillium</taxon>
    </lineage>
</organism>
<evidence type="ECO:0000256" key="5">
    <source>
        <dbReference type="ARBA" id="ARBA00005254"/>
    </source>
</evidence>
<comment type="similarity">
    <text evidence="5">Belongs to the enoyl-CoA hydratase/isomerase family.</text>
</comment>
<comment type="similarity">
    <text evidence="6">Belongs to the TFB5 family.</text>
</comment>
<dbReference type="Pfam" id="PF00011">
    <property type="entry name" value="HSP20"/>
    <property type="match status" value="1"/>
</dbReference>
<evidence type="ECO:0000256" key="2">
    <source>
        <dbReference type="ARBA" id="ARBA00004123"/>
    </source>
</evidence>
<dbReference type="InterPro" id="IPR014748">
    <property type="entry name" value="Enoyl-CoA_hydra_C"/>
</dbReference>
<dbReference type="GO" id="GO:0051750">
    <property type="term" value="F:delta(3,5)-delta(2,4)-dienoyl-CoA isomerase activity"/>
    <property type="evidence" value="ECO:0007669"/>
    <property type="project" value="TreeGrafter"/>
</dbReference>
<dbReference type="GO" id="GO:0006289">
    <property type="term" value="P:nucleotide-excision repair"/>
    <property type="evidence" value="ECO:0007669"/>
    <property type="project" value="InterPro"/>
</dbReference>
<dbReference type="InterPro" id="IPR045002">
    <property type="entry name" value="Ech1-like"/>
</dbReference>
<feature type="compositionally biased region" description="Basic and acidic residues" evidence="20">
    <location>
        <begin position="266"/>
        <end position="275"/>
    </location>
</feature>
<feature type="domain" description="SHSP" evidence="21">
    <location>
        <begin position="219"/>
        <end position="353"/>
    </location>
</feature>
<evidence type="ECO:0000256" key="14">
    <source>
        <dbReference type="ARBA" id="ARBA00023204"/>
    </source>
</evidence>
<evidence type="ECO:0000256" key="7">
    <source>
        <dbReference type="ARBA" id="ARBA00022763"/>
    </source>
</evidence>
<dbReference type="InterPro" id="IPR008978">
    <property type="entry name" value="HSP20-like_chaperone"/>
</dbReference>
<dbReference type="FunFam" id="3.90.226.10:FF:000024">
    <property type="entry name" value="Delta3,5-delta2,4-dienoyl-CoA isomerase"/>
    <property type="match status" value="1"/>
</dbReference>
<dbReference type="Gene3D" id="3.30.70.1220">
    <property type="entry name" value="TFB5-like"/>
    <property type="match status" value="1"/>
</dbReference>
<evidence type="ECO:0000256" key="8">
    <source>
        <dbReference type="ARBA" id="ARBA00022832"/>
    </source>
</evidence>
<gene>
    <name evidence="22" type="ORF">PSALAMII_LOCUS4903</name>
</gene>
<dbReference type="InterPro" id="IPR035935">
    <property type="entry name" value="TFB5-like_sf"/>
</dbReference>
<comment type="subcellular location">
    <subcellularLocation>
        <location evidence="2">Nucleus</location>
    </subcellularLocation>
    <subcellularLocation>
        <location evidence="3">Peroxisome</location>
    </subcellularLocation>
</comment>
<dbReference type="InterPro" id="IPR009400">
    <property type="entry name" value="TFIIH_TTDA/Tfb5"/>
</dbReference>
<keyword evidence="16" id="KW-0539">Nucleus</keyword>
<accession>A0A9W4J0Q0</accession>
<protein>
    <recommendedName>
        <fullName evidence="17">RNA polymerase II transcription factor B subunit 5</fullName>
    </recommendedName>
</protein>
<dbReference type="PANTHER" id="PTHR43149:SF1">
    <property type="entry name" value="DELTA(3,5)-DELTA(2,4)-DIENOYL-COA ISOMERASE, MITOCHONDRIAL"/>
    <property type="match status" value="1"/>
</dbReference>
<evidence type="ECO:0000256" key="4">
    <source>
        <dbReference type="ARBA" id="ARBA00005005"/>
    </source>
</evidence>
<dbReference type="Pfam" id="PF06331">
    <property type="entry name" value="Tfb5"/>
    <property type="match status" value="1"/>
</dbReference>
<dbReference type="GO" id="GO:0005777">
    <property type="term" value="C:peroxisome"/>
    <property type="evidence" value="ECO:0007669"/>
    <property type="project" value="UniProtKB-SubCell"/>
</dbReference>
<dbReference type="SUPFAM" id="SSF142897">
    <property type="entry name" value="TFB5-like"/>
    <property type="match status" value="1"/>
</dbReference>
<keyword evidence="7" id="KW-0227">DNA damage</keyword>
<keyword evidence="13" id="KW-0804">Transcription</keyword>
<dbReference type="Pfam" id="PF00378">
    <property type="entry name" value="ECH_1"/>
    <property type="match status" value="1"/>
</dbReference>
<comment type="similarity">
    <text evidence="18 19">Belongs to the small heat shock protein (HSP20) family.</text>
</comment>
<dbReference type="AlphaFoldDB" id="A0A9W4J0Q0"/>
<evidence type="ECO:0000256" key="1">
    <source>
        <dbReference type="ARBA" id="ARBA00002817"/>
    </source>
</evidence>
<evidence type="ECO:0000256" key="10">
    <source>
        <dbReference type="ARBA" id="ARBA00023015"/>
    </source>
</evidence>
<keyword evidence="14" id="KW-0234">DNA repair</keyword>
<keyword evidence="15" id="KW-0413">Isomerase</keyword>
<comment type="pathway">
    <text evidence="4">Lipid metabolism; fatty acid beta-oxidation.</text>
</comment>
<proteinExistence type="inferred from homology"/>
<comment type="caution">
    <text evidence="22">The sequence shown here is derived from an EMBL/GenBank/DDBJ whole genome shotgun (WGS) entry which is preliminary data.</text>
</comment>
<sequence length="650" mass="72844">MPRAVRGLLIECDPSIKSMILKYDEERHDYIVEDLDDENHLVIKESQLENLKYRLDRFKESNPTPKPAHLNRPRYNTTSSAATHSTSRLPESPRDVVDNLYSGILSTYMQHLYPAWTQPPLRPTEWCPLDQFIKHSMGLVAAVTQNAEHNISSAMSPLGWIKQCWVAPYYAVFPNSWVATTTTLNMSLFRANFPGSGDFSPLFRLLDDYDVHRSARNQPAAQTFSPRFDVHETDDAYHLDGELPGIAQKDVDIEFSDHQTLVVKGRTEYERRTSDEDTSEDTEQADKPQTKPTRRFWASERSVGEFQRTFSFPTRVDQDQVKASLKDGILSIVVPKTTAAATKKITIESLDTHLYSPLRTRTSTHPTPFIMSEYSFEYFTVRFPEDHKYVAHVEINRPERLNAFVEVMWLNLAKIFNKLSSDSSVRAIVLSGAGDKAFTAGLDVKAASEGLLSSETSTDPARKAAVLRRHISEFQDCITAVERCEKPIVVALHGFSLGLAIDLSTATDVRLCARDSRFAVKEVDIGIAADIGTLSRLPKVVGNYGWVKEVALTAREFGAEEALRVGFVNAVYDSRDATVAAALKLANLMASKSPVAVQGTKEILNYSRDHSVQDGLRYTSIWNSAALQTQDLSTALLSGLQKRVPTFEKL</sequence>
<dbReference type="FunFam" id="3.30.70.1220:FF:000002">
    <property type="entry name" value="RNA polymerase II transcription factor B subunit 5"/>
    <property type="match status" value="1"/>
</dbReference>
<evidence type="ECO:0000256" key="17">
    <source>
        <dbReference type="ARBA" id="ARBA00033339"/>
    </source>
</evidence>
<evidence type="ECO:0000256" key="15">
    <source>
        <dbReference type="ARBA" id="ARBA00023235"/>
    </source>
</evidence>
<evidence type="ECO:0000256" key="3">
    <source>
        <dbReference type="ARBA" id="ARBA00004275"/>
    </source>
</evidence>
<dbReference type="CDD" id="cd06558">
    <property type="entry name" value="crotonase-like"/>
    <property type="match status" value="1"/>
</dbReference>
<evidence type="ECO:0000256" key="6">
    <source>
        <dbReference type="ARBA" id="ARBA00007470"/>
    </source>
</evidence>
<keyword evidence="11" id="KW-0443">Lipid metabolism</keyword>
<dbReference type="SUPFAM" id="SSF52096">
    <property type="entry name" value="ClpP/crotonase"/>
    <property type="match status" value="1"/>
</dbReference>
<dbReference type="InterPro" id="IPR029045">
    <property type="entry name" value="ClpP/crotonase-like_dom_sf"/>
</dbReference>
<reference evidence="22" key="1">
    <citation type="submission" date="2021-07" db="EMBL/GenBank/DDBJ databases">
        <authorList>
            <person name="Branca A.L. A."/>
        </authorList>
    </citation>
    <scope>NUCLEOTIDE SEQUENCE</scope>
</reference>